<keyword evidence="1" id="KW-1133">Transmembrane helix</keyword>
<dbReference type="OrthoDB" id="1306011at2759"/>
<gene>
    <name evidence="2" type="ORF">H5410_004688</name>
</gene>
<protein>
    <recommendedName>
        <fullName evidence="4">Reverse transcriptase domain-containing protein</fullName>
    </recommendedName>
</protein>
<evidence type="ECO:0000313" key="3">
    <source>
        <dbReference type="Proteomes" id="UP000824120"/>
    </source>
</evidence>
<dbReference type="EMBL" id="JACXVP010000001">
    <property type="protein sequence ID" value="KAG5632971.1"/>
    <property type="molecule type" value="Genomic_DNA"/>
</dbReference>
<evidence type="ECO:0000313" key="2">
    <source>
        <dbReference type="EMBL" id="KAG5632971.1"/>
    </source>
</evidence>
<organism evidence="2 3">
    <name type="scientific">Solanum commersonii</name>
    <name type="common">Commerson's wild potato</name>
    <name type="synonym">Commerson's nightshade</name>
    <dbReference type="NCBI Taxonomy" id="4109"/>
    <lineage>
        <taxon>Eukaryota</taxon>
        <taxon>Viridiplantae</taxon>
        <taxon>Streptophyta</taxon>
        <taxon>Embryophyta</taxon>
        <taxon>Tracheophyta</taxon>
        <taxon>Spermatophyta</taxon>
        <taxon>Magnoliopsida</taxon>
        <taxon>eudicotyledons</taxon>
        <taxon>Gunneridae</taxon>
        <taxon>Pentapetalae</taxon>
        <taxon>asterids</taxon>
        <taxon>lamiids</taxon>
        <taxon>Solanales</taxon>
        <taxon>Solanaceae</taxon>
        <taxon>Solanoideae</taxon>
        <taxon>Solaneae</taxon>
        <taxon>Solanum</taxon>
    </lineage>
</organism>
<dbReference type="PANTHER" id="PTHR46238">
    <property type="entry name" value="REVERSE TRANSCRIPTASE DOMAIN-CONTAINING PROTEIN"/>
    <property type="match status" value="1"/>
</dbReference>
<keyword evidence="1" id="KW-0812">Transmembrane</keyword>
<proteinExistence type="predicted"/>
<comment type="caution">
    <text evidence="2">The sequence shown here is derived from an EMBL/GenBank/DDBJ whole genome shotgun (WGS) entry which is preliminary data.</text>
</comment>
<accession>A0A9J6B8P6</accession>
<evidence type="ECO:0008006" key="4">
    <source>
        <dbReference type="Google" id="ProtNLM"/>
    </source>
</evidence>
<dbReference type="PANTHER" id="PTHR46238:SF8">
    <property type="entry name" value="ENDONUCLEASE_EXONUCLEASE_PHOSPHATASE DOMAIN-CONTAINING PROTEIN"/>
    <property type="match status" value="1"/>
</dbReference>
<keyword evidence="1" id="KW-0472">Membrane</keyword>
<keyword evidence="3" id="KW-1185">Reference proteome</keyword>
<reference evidence="2 3" key="1">
    <citation type="submission" date="2020-09" db="EMBL/GenBank/DDBJ databases">
        <title>De no assembly of potato wild relative species, Solanum commersonii.</title>
        <authorList>
            <person name="Cho K."/>
        </authorList>
    </citation>
    <scope>NUCLEOTIDE SEQUENCE [LARGE SCALE GENOMIC DNA]</scope>
    <source>
        <strain evidence="2">LZ3.2</strain>
        <tissue evidence="2">Leaf</tissue>
    </source>
</reference>
<name>A0A9J6B8P6_SOLCO</name>
<dbReference type="AlphaFoldDB" id="A0A9J6B8P6"/>
<dbReference type="Proteomes" id="UP000824120">
    <property type="component" value="Chromosome 1"/>
</dbReference>
<evidence type="ECO:0000256" key="1">
    <source>
        <dbReference type="SAM" id="Phobius"/>
    </source>
</evidence>
<feature type="transmembrane region" description="Helical" evidence="1">
    <location>
        <begin position="6"/>
        <end position="29"/>
    </location>
</feature>
<sequence>MEESDWVSKIVIVSAIFLLSSLLSHVYLIPLHFERLRDFGYCRHIRVEEVKRAISGRSMRKATGPDEIPMEFWKSIERGGVFQTTKMPEKWRWSTMSIDRGGVFQTTKMPEKWRWSTMVLLYKNKGDIQNCNNSRGIKLLTRTMKVWERVVEMRERKKNDFYMVCIDLEKAYDKVLKEVLWRFPEASGVSVAYEAWVKTVGGDLEHFLWRWGYTRGQPLTRGIQDVVSWCMLFVDDIVLNDETRSGVYSKSEGLPLKSCVIKRYLESYCIGDGVLPCAHPNVSGFKNSHVQKMHVVEMRMLRWMYGHTRNDKIRNKNIRDKVGVASVVDKIREAIQRWFGHVKRRCINSLMRRCERLVIEGEER</sequence>